<dbReference type="Proteomes" id="UP001596099">
    <property type="component" value="Unassembled WGS sequence"/>
</dbReference>
<keyword evidence="2" id="KW-1133">Transmembrane helix</keyword>
<name>A0ABD5RGR3_9EURY</name>
<feature type="transmembrane region" description="Helical" evidence="2">
    <location>
        <begin position="134"/>
        <end position="153"/>
    </location>
</feature>
<sequence>MSEDGSIETTLIEWYRRFIGEPEREVDVYAGFAMFFGGVALGLVGLGLFVVEQVVFGPGKTFWLREIAFAIGASGLPTLFLGVTVLLPVEKRARIGAVTGEAISLAAVAFFVWAHPWHWNVDSGVDYSMQGVGIYALGVVTVIAATFAALVSYHVERASPDQVVAEASEEDTGPEVTDEDVRRDIDEAMANTEMTWGGVPKDNTRRITVKDNSDGLDTSGFEGVEAKSHRSSGSGVDAAVAGLQGMRGGESARKTARGSGTDDQAAALAQLQEKKRKDAEREEKLSDLNSGGLLGRLKSMLNLG</sequence>
<dbReference type="RefSeq" id="WP_247418085.1">
    <property type="nucleotide sequence ID" value="NZ_JALLGW010000001.1"/>
</dbReference>
<accession>A0ABD5RGR3</accession>
<keyword evidence="2" id="KW-0812">Transmembrane</keyword>
<feature type="region of interest" description="Disordered" evidence="1">
    <location>
        <begin position="272"/>
        <end position="291"/>
    </location>
</feature>
<comment type="caution">
    <text evidence="4">The sequence shown here is derived from an EMBL/GenBank/DDBJ whole genome shotgun (WGS) entry which is preliminary data.</text>
</comment>
<feature type="transmembrane region" description="Helical" evidence="2">
    <location>
        <begin position="62"/>
        <end position="88"/>
    </location>
</feature>
<feature type="domain" description="Cell division protein A N-terminal" evidence="3">
    <location>
        <begin position="9"/>
        <end position="158"/>
    </location>
</feature>
<proteinExistence type="predicted"/>
<evidence type="ECO:0000313" key="4">
    <source>
        <dbReference type="EMBL" id="MFC5969759.1"/>
    </source>
</evidence>
<evidence type="ECO:0000256" key="1">
    <source>
        <dbReference type="SAM" id="MobiDB-lite"/>
    </source>
</evidence>
<keyword evidence="5" id="KW-1185">Reference proteome</keyword>
<organism evidence="4 5">
    <name type="scientific">Halomarina salina</name>
    <dbReference type="NCBI Taxonomy" id="1872699"/>
    <lineage>
        <taxon>Archaea</taxon>
        <taxon>Methanobacteriati</taxon>
        <taxon>Methanobacteriota</taxon>
        <taxon>Stenosarchaea group</taxon>
        <taxon>Halobacteria</taxon>
        <taxon>Halobacteriales</taxon>
        <taxon>Natronomonadaceae</taxon>
        <taxon>Halomarina</taxon>
    </lineage>
</organism>
<dbReference type="EMBL" id="JBHSQH010000001">
    <property type="protein sequence ID" value="MFC5969759.1"/>
    <property type="molecule type" value="Genomic_DNA"/>
</dbReference>
<feature type="compositionally biased region" description="Basic and acidic residues" evidence="1">
    <location>
        <begin position="202"/>
        <end position="213"/>
    </location>
</feature>
<feature type="transmembrane region" description="Helical" evidence="2">
    <location>
        <begin position="95"/>
        <end position="114"/>
    </location>
</feature>
<feature type="compositionally biased region" description="Basic and acidic residues" evidence="1">
    <location>
        <begin position="272"/>
        <end position="286"/>
    </location>
</feature>
<reference evidence="4 5" key="1">
    <citation type="journal article" date="2019" name="Int. J. Syst. Evol. Microbiol.">
        <title>The Global Catalogue of Microorganisms (GCM) 10K type strain sequencing project: providing services to taxonomists for standard genome sequencing and annotation.</title>
        <authorList>
            <consortium name="The Broad Institute Genomics Platform"/>
            <consortium name="The Broad Institute Genome Sequencing Center for Infectious Disease"/>
            <person name="Wu L."/>
            <person name="Ma J."/>
        </authorList>
    </citation>
    <scope>NUCLEOTIDE SEQUENCE [LARGE SCALE GENOMIC DNA]</scope>
    <source>
        <strain evidence="4 5">CGMCC 1.12543</strain>
    </source>
</reference>
<feature type="region of interest" description="Disordered" evidence="1">
    <location>
        <begin position="196"/>
        <end position="264"/>
    </location>
</feature>
<dbReference type="InterPro" id="IPR055563">
    <property type="entry name" value="CdpA_N"/>
</dbReference>
<dbReference type="Pfam" id="PF23600">
    <property type="entry name" value="CdpA_N"/>
    <property type="match status" value="1"/>
</dbReference>
<dbReference type="AlphaFoldDB" id="A0ABD5RGR3"/>
<evidence type="ECO:0000259" key="3">
    <source>
        <dbReference type="Pfam" id="PF23600"/>
    </source>
</evidence>
<keyword evidence="2" id="KW-0472">Membrane</keyword>
<feature type="transmembrane region" description="Helical" evidence="2">
    <location>
        <begin position="26"/>
        <end position="50"/>
    </location>
</feature>
<protein>
    <submittedName>
        <fullName evidence="4">Permease</fullName>
    </submittedName>
</protein>
<evidence type="ECO:0000313" key="5">
    <source>
        <dbReference type="Proteomes" id="UP001596099"/>
    </source>
</evidence>
<evidence type="ECO:0000256" key="2">
    <source>
        <dbReference type="SAM" id="Phobius"/>
    </source>
</evidence>
<gene>
    <name evidence="4" type="ORF">ACFPYI_00300</name>
</gene>